<dbReference type="WBParaSite" id="BXY_1756600.1">
    <property type="protein sequence ID" value="BXY_1756600.1"/>
    <property type="gene ID" value="BXY_1756600"/>
</dbReference>
<proteinExistence type="predicted"/>
<evidence type="ECO:0000313" key="1">
    <source>
        <dbReference type="Proteomes" id="UP000095284"/>
    </source>
</evidence>
<accession>A0A1I7SWY4</accession>
<dbReference type="AlphaFoldDB" id="A0A1I7SWY4"/>
<reference evidence="2" key="1">
    <citation type="submission" date="2016-11" db="UniProtKB">
        <authorList>
            <consortium name="WormBaseParasite"/>
        </authorList>
    </citation>
    <scope>IDENTIFICATION</scope>
</reference>
<name>A0A1I7SWY4_BURXY</name>
<protein>
    <submittedName>
        <fullName evidence="2">Uncharacterized protein</fullName>
    </submittedName>
</protein>
<organism evidence="1 2">
    <name type="scientific">Bursaphelenchus xylophilus</name>
    <name type="common">Pinewood nematode worm</name>
    <name type="synonym">Aphelenchoides xylophilus</name>
    <dbReference type="NCBI Taxonomy" id="6326"/>
    <lineage>
        <taxon>Eukaryota</taxon>
        <taxon>Metazoa</taxon>
        <taxon>Ecdysozoa</taxon>
        <taxon>Nematoda</taxon>
        <taxon>Chromadorea</taxon>
        <taxon>Rhabditida</taxon>
        <taxon>Tylenchina</taxon>
        <taxon>Tylenchomorpha</taxon>
        <taxon>Aphelenchoidea</taxon>
        <taxon>Aphelenchoididae</taxon>
        <taxon>Bursaphelenchus</taxon>
    </lineage>
</organism>
<dbReference type="Proteomes" id="UP000095284">
    <property type="component" value="Unplaced"/>
</dbReference>
<evidence type="ECO:0000313" key="2">
    <source>
        <dbReference type="WBParaSite" id="BXY_1756600.1"/>
    </source>
</evidence>
<sequence>MKSTYFRDPIVLETVLVIEIPIEILVVSEVKNMEEAEIEAVREEEAANDAEADPLNAGDIARKDLKGFKKCCC</sequence>